<dbReference type="EMBL" id="CP003923">
    <property type="protein sequence ID" value="AIC95690.1"/>
    <property type="molecule type" value="Genomic_DNA"/>
</dbReference>
<dbReference type="KEGG" id="ble:BleG1_3126"/>
<dbReference type="AlphaFoldDB" id="A0A060M0Y5"/>
<sequence>MSKKSNENPPNEALGMIIGLLIAVGASIIFDSIPIGIIVGIVVGSMISFYSRKPNKKNQ</sequence>
<accession>A0A060M0Y5</accession>
<dbReference type="STRING" id="1246626.BleG1_3126"/>
<dbReference type="RefSeq" id="WP_038482870.1">
    <property type="nucleotide sequence ID" value="NZ_CP003923.1"/>
</dbReference>
<protein>
    <submittedName>
        <fullName evidence="2">Uncharacterized protein</fullName>
    </submittedName>
</protein>
<keyword evidence="1" id="KW-0812">Transmembrane</keyword>
<keyword evidence="3" id="KW-1185">Reference proteome</keyword>
<evidence type="ECO:0000313" key="3">
    <source>
        <dbReference type="Proteomes" id="UP000027142"/>
    </source>
</evidence>
<proteinExistence type="predicted"/>
<dbReference type="eggNOG" id="ENOG5030DIS">
    <property type="taxonomic scope" value="Bacteria"/>
</dbReference>
<evidence type="ECO:0000256" key="1">
    <source>
        <dbReference type="SAM" id="Phobius"/>
    </source>
</evidence>
<feature type="transmembrane region" description="Helical" evidence="1">
    <location>
        <begin position="12"/>
        <end position="29"/>
    </location>
</feature>
<feature type="transmembrane region" description="Helical" evidence="1">
    <location>
        <begin position="35"/>
        <end position="51"/>
    </location>
</feature>
<keyword evidence="1" id="KW-1133">Transmembrane helix</keyword>
<name>A0A060M0Y5_9BACI</name>
<evidence type="ECO:0000313" key="2">
    <source>
        <dbReference type="EMBL" id="AIC95690.1"/>
    </source>
</evidence>
<keyword evidence="1" id="KW-0472">Membrane</keyword>
<organism evidence="2 3">
    <name type="scientific">Shouchella lehensis G1</name>
    <dbReference type="NCBI Taxonomy" id="1246626"/>
    <lineage>
        <taxon>Bacteria</taxon>
        <taxon>Bacillati</taxon>
        <taxon>Bacillota</taxon>
        <taxon>Bacilli</taxon>
        <taxon>Bacillales</taxon>
        <taxon>Bacillaceae</taxon>
        <taxon>Shouchella</taxon>
    </lineage>
</organism>
<dbReference type="Proteomes" id="UP000027142">
    <property type="component" value="Chromosome"/>
</dbReference>
<gene>
    <name evidence="2" type="ORF">BleG1_3126</name>
</gene>
<dbReference type="HOGENOM" id="CLU_2950736_0_0_9"/>
<dbReference type="PATRIC" id="fig|1246626.3.peg.3120"/>
<reference evidence="2 3" key="1">
    <citation type="journal article" date="2014" name="Gene">
        <title>A comparative genomic analysis of the alkalitolerant soil bacterium Bacillus lehensis G1.</title>
        <authorList>
            <person name="Noor Y.M."/>
            <person name="Samsulrizal N.H."/>
            <person name="Jema'on N.A."/>
            <person name="Low K.O."/>
            <person name="Ramli A.N."/>
            <person name="Alias N.I."/>
            <person name="Damis S.I."/>
            <person name="Fuzi S.F."/>
            <person name="Isa M.N."/>
            <person name="Murad A.M."/>
            <person name="Raih M.F."/>
            <person name="Bakar F.D."/>
            <person name="Najimudin N."/>
            <person name="Mahadi N.M."/>
            <person name="Illias R.M."/>
        </authorList>
    </citation>
    <scope>NUCLEOTIDE SEQUENCE [LARGE SCALE GENOMIC DNA]</scope>
    <source>
        <strain evidence="2 3">G1</strain>
    </source>
</reference>